<name>A0ABN7XLF9_GIGMA</name>
<dbReference type="Proteomes" id="UP000789901">
    <property type="component" value="Unassembled WGS sequence"/>
</dbReference>
<keyword evidence="2" id="KW-1185">Reference proteome</keyword>
<sequence length="89" mass="10530">EKFSQKKKLLVDNEYRIMDYSLKEIQLSKITKDKNIKQAMIEETNGNLSNTIVELTITNREIEMITSQEKRVIRVEKKNEKPIKKKSMS</sequence>
<organism evidence="1 2">
    <name type="scientific">Gigaspora margarita</name>
    <dbReference type="NCBI Taxonomy" id="4874"/>
    <lineage>
        <taxon>Eukaryota</taxon>
        <taxon>Fungi</taxon>
        <taxon>Fungi incertae sedis</taxon>
        <taxon>Mucoromycota</taxon>
        <taxon>Glomeromycotina</taxon>
        <taxon>Glomeromycetes</taxon>
        <taxon>Diversisporales</taxon>
        <taxon>Gigasporaceae</taxon>
        <taxon>Gigaspora</taxon>
    </lineage>
</organism>
<accession>A0ABN7XLF9</accession>
<dbReference type="EMBL" id="CAJVQB010151524">
    <property type="protein sequence ID" value="CAG8855636.1"/>
    <property type="molecule type" value="Genomic_DNA"/>
</dbReference>
<gene>
    <name evidence="1" type="ORF">GMARGA_LOCUS44457</name>
</gene>
<reference evidence="1 2" key="1">
    <citation type="submission" date="2021-06" db="EMBL/GenBank/DDBJ databases">
        <authorList>
            <person name="Kallberg Y."/>
            <person name="Tangrot J."/>
            <person name="Rosling A."/>
        </authorList>
    </citation>
    <scope>NUCLEOTIDE SEQUENCE [LARGE SCALE GENOMIC DNA]</scope>
    <source>
        <strain evidence="1 2">120-4 pot B 10/14</strain>
    </source>
</reference>
<evidence type="ECO:0000313" key="1">
    <source>
        <dbReference type="EMBL" id="CAG8855636.1"/>
    </source>
</evidence>
<feature type="non-terminal residue" evidence="1">
    <location>
        <position position="1"/>
    </location>
</feature>
<evidence type="ECO:0000313" key="2">
    <source>
        <dbReference type="Proteomes" id="UP000789901"/>
    </source>
</evidence>
<protein>
    <submittedName>
        <fullName evidence="1">5252_t:CDS:1</fullName>
    </submittedName>
</protein>
<proteinExistence type="predicted"/>
<comment type="caution">
    <text evidence="1">The sequence shown here is derived from an EMBL/GenBank/DDBJ whole genome shotgun (WGS) entry which is preliminary data.</text>
</comment>